<protein>
    <submittedName>
        <fullName evidence="2">Predicted protein</fullName>
    </submittedName>
</protein>
<evidence type="ECO:0000313" key="3">
    <source>
        <dbReference type="Proteomes" id="UP000001194"/>
    </source>
</evidence>
<dbReference type="AlphaFoldDB" id="B0DE14"/>
<sequence length="709" mass="79225">MLTHLQPEHEDFIYRFLKDSHSAWLEQHHLLWRYEFAASATVHSLITQVANDMRNSPSAYQFASVPSRNISIVAHEALPLQLYGLVARGVPRPRDQLVRIVCMPTDPYFTLEMVAADRRRYAAPVCIEGDRFAIHLGVTLPRTSALINHRRHKCLGLRLHSYLPTDSHKDDGSDDGIVTSGGETDGYDTDEFESEPAPISNSSVHGLSVNPPARTTRNTTSSALGEGQNSQSFVMPWSFLPPKIWDSHSWTPPPSQNLYSIDRLATQVFQTATSGISVPRFVVEGNDVAGLCQHLDAFLTQAIKENDFTTILSPNRTFQINDHNGDMTSLGIGIEREVIHTLFSSFIDKSWLTPHADNHATLAVIYPESSWALIPEQRLVGCAKLGALTALMLIQGHCPSPLDPLILQYFVHDKNFHSLTPTFVGKWHPNLRTAIFDWVEAGHSGNISHFHSHFASYLDLEVCSIGPRTEASHGAFIPQILYQTVFGPHPPFHPEWKAFYKGFKLSCRNGFSFLSVPKSFNGGSETFFSLLWTSQVKSYECIRACIPNIATSQAIQTALYNADEDRLSFADCIVRFLKGTGLPCPDRFQDIKGRFGNRFDFSQVDSPAFRPRMFLWAATGAPFIDPNDGEIEIAVVEANHPMYAENAVQGQLMASQGRISFQTCSKSVRFPACRILGLAGENNHTPFHDRFDYWILTEILEAIGGHSIL</sequence>
<dbReference type="RefSeq" id="XP_001882242.1">
    <property type="nucleotide sequence ID" value="XM_001882207.1"/>
</dbReference>
<feature type="compositionally biased region" description="Polar residues" evidence="1">
    <location>
        <begin position="213"/>
        <end position="228"/>
    </location>
</feature>
<dbReference type="GeneID" id="6077775"/>
<keyword evidence="3" id="KW-1185">Reference proteome</keyword>
<dbReference type="KEGG" id="lbc:LACBIDRAFT_299099"/>
<dbReference type="OrthoDB" id="3214991at2759"/>
<dbReference type="EMBL" id="DS547105">
    <property type="protein sequence ID" value="EDR07311.1"/>
    <property type="molecule type" value="Genomic_DNA"/>
</dbReference>
<dbReference type="HOGENOM" id="CLU_343250_0_0_1"/>
<feature type="region of interest" description="Disordered" evidence="1">
    <location>
        <begin position="165"/>
        <end position="228"/>
    </location>
</feature>
<dbReference type="Proteomes" id="UP000001194">
    <property type="component" value="Unassembled WGS sequence"/>
</dbReference>
<evidence type="ECO:0000313" key="2">
    <source>
        <dbReference type="EMBL" id="EDR07311.1"/>
    </source>
</evidence>
<name>B0DE14_LACBS</name>
<gene>
    <name evidence="2" type="ORF">LACBIDRAFT_299099</name>
</gene>
<dbReference type="InParanoid" id="B0DE14"/>
<proteinExistence type="predicted"/>
<feature type="compositionally biased region" description="Acidic residues" evidence="1">
    <location>
        <begin position="185"/>
        <end position="194"/>
    </location>
</feature>
<reference evidence="2 3" key="1">
    <citation type="journal article" date="2008" name="Nature">
        <title>The genome of Laccaria bicolor provides insights into mycorrhizal symbiosis.</title>
        <authorList>
            <person name="Martin F."/>
            <person name="Aerts A."/>
            <person name="Ahren D."/>
            <person name="Brun A."/>
            <person name="Danchin E.G.J."/>
            <person name="Duchaussoy F."/>
            <person name="Gibon J."/>
            <person name="Kohler A."/>
            <person name="Lindquist E."/>
            <person name="Pereda V."/>
            <person name="Salamov A."/>
            <person name="Shapiro H.J."/>
            <person name="Wuyts J."/>
            <person name="Blaudez D."/>
            <person name="Buee M."/>
            <person name="Brokstein P."/>
            <person name="Canbaeck B."/>
            <person name="Cohen D."/>
            <person name="Courty P.E."/>
            <person name="Coutinho P.M."/>
            <person name="Delaruelle C."/>
            <person name="Detter J.C."/>
            <person name="Deveau A."/>
            <person name="DiFazio S."/>
            <person name="Duplessis S."/>
            <person name="Fraissinet-Tachet L."/>
            <person name="Lucic E."/>
            <person name="Frey-Klett P."/>
            <person name="Fourrey C."/>
            <person name="Feussner I."/>
            <person name="Gay G."/>
            <person name="Grimwood J."/>
            <person name="Hoegger P.J."/>
            <person name="Jain P."/>
            <person name="Kilaru S."/>
            <person name="Labbe J."/>
            <person name="Lin Y.C."/>
            <person name="Legue V."/>
            <person name="Le Tacon F."/>
            <person name="Marmeisse R."/>
            <person name="Melayah D."/>
            <person name="Montanini B."/>
            <person name="Muratet M."/>
            <person name="Nehls U."/>
            <person name="Niculita-Hirzel H."/>
            <person name="Oudot-Le Secq M.P."/>
            <person name="Peter M."/>
            <person name="Quesneville H."/>
            <person name="Rajashekar B."/>
            <person name="Reich M."/>
            <person name="Rouhier N."/>
            <person name="Schmutz J."/>
            <person name="Yin T."/>
            <person name="Chalot M."/>
            <person name="Henrissat B."/>
            <person name="Kuees U."/>
            <person name="Lucas S."/>
            <person name="Van de Peer Y."/>
            <person name="Podila G.K."/>
            <person name="Polle A."/>
            <person name="Pukkila P.J."/>
            <person name="Richardson P.M."/>
            <person name="Rouze P."/>
            <person name="Sanders I.R."/>
            <person name="Stajich J.E."/>
            <person name="Tunlid A."/>
            <person name="Tuskan G."/>
            <person name="Grigoriev I.V."/>
        </authorList>
    </citation>
    <scope>NUCLEOTIDE SEQUENCE [LARGE SCALE GENOMIC DNA]</scope>
    <source>
        <strain evidence="3">S238N-H82 / ATCC MYA-4686</strain>
    </source>
</reference>
<organism evidence="3">
    <name type="scientific">Laccaria bicolor (strain S238N-H82 / ATCC MYA-4686)</name>
    <name type="common">Bicoloured deceiver</name>
    <name type="synonym">Laccaria laccata var. bicolor</name>
    <dbReference type="NCBI Taxonomy" id="486041"/>
    <lineage>
        <taxon>Eukaryota</taxon>
        <taxon>Fungi</taxon>
        <taxon>Dikarya</taxon>
        <taxon>Basidiomycota</taxon>
        <taxon>Agaricomycotina</taxon>
        <taxon>Agaricomycetes</taxon>
        <taxon>Agaricomycetidae</taxon>
        <taxon>Agaricales</taxon>
        <taxon>Agaricineae</taxon>
        <taxon>Hydnangiaceae</taxon>
        <taxon>Laccaria</taxon>
    </lineage>
</organism>
<accession>B0DE14</accession>
<evidence type="ECO:0000256" key="1">
    <source>
        <dbReference type="SAM" id="MobiDB-lite"/>
    </source>
</evidence>